<gene>
    <name evidence="11" type="ORF">Mgra_00000394</name>
</gene>
<evidence type="ECO:0000256" key="5">
    <source>
        <dbReference type="ARBA" id="ARBA00023136"/>
    </source>
</evidence>
<dbReference type="Gene3D" id="1.20.1270.60">
    <property type="entry name" value="Arfaptin homology (AH) domain/BAR domain"/>
    <property type="match status" value="1"/>
</dbReference>
<dbReference type="PANTHER" id="PTHR14167:SF81">
    <property type="entry name" value="ENDOPHILIN-A"/>
    <property type="match status" value="1"/>
</dbReference>
<dbReference type="InterPro" id="IPR036028">
    <property type="entry name" value="SH3-like_dom_sf"/>
</dbReference>
<evidence type="ECO:0000256" key="6">
    <source>
        <dbReference type="PROSITE-ProRule" id="PRU00192"/>
    </source>
</evidence>
<protein>
    <submittedName>
        <fullName evidence="11">Uncharacterized protein</fullName>
    </submittedName>
</protein>
<keyword evidence="4" id="KW-0175">Coiled coil</keyword>
<dbReference type="EMBL" id="JABEBT010000002">
    <property type="protein sequence ID" value="KAF7639952.1"/>
    <property type="molecule type" value="Genomic_DNA"/>
</dbReference>
<reference evidence="11" key="1">
    <citation type="journal article" date="2020" name="Ecol. Evol.">
        <title>Genome structure and content of the rice root-knot nematode (Meloidogyne graminicola).</title>
        <authorList>
            <person name="Phan N.T."/>
            <person name="Danchin E.G.J."/>
            <person name="Klopp C."/>
            <person name="Perfus-Barbeoch L."/>
            <person name="Kozlowski D.K."/>
            <person name="Koutsovoulos G.D."/>
            <person name="Lopez-Roques C."/>
            <person name="Bouchez O."/>
            <person name="Zahm M."/>
            <person name="Besnard G."/>
            <person name="Bellafiore S."/>
        </authorList>
    </citation>
    <scope>NUCLEOTIDE SEQUENCE</scope>
    <source>
        <strain evidence="11">VN-18</strain>
    </source>
</reference>
<keyword evidence="3 6" id="KW-0728">SH3 domain</keyword>
<evidence type="ECO:0000313" key="11">
    <source>
        <dbReference type="EMBL" id="KAF7639952.1"/>
    </source>
</evidence>
<organism evidence="11 12">
    <name type="scientific">Meloidogyne graminicola</name>
    <dbReference type="NCBI Taxonomy" id="189291"/>
    <lineage>
        <taxon>Eukaryota</taxon>
        <taxon>Metazoa</taxon>
        <taxon>Ecdysozoa</taxon>
        <taxon>Nematoda</taxon>
        <taxon>Chromadorea</taxon>
        <taxon>Rhabditida</taxon>
        <taxon>Tylenchina</taxon>
        <taxon>Tylenchomorpha</taxon>
        <taxon>Tylenchoidea</taxon>
        <taxon>Meloidogynidae</taxon>
        <taxon>Meloidogyninae</taxon>
        <taxon>Meloidogyne</taxon>
    </lineage>
</organism>
<feature type="compositionally biased region" description="Basic and acidic residues" evidence="7">
    <location>
        <begin position="244"/>
        <end position="266"/>
    </location>
</feature>
<dbReference type="InterPro" id="IPR027267">
    <property type="entry name" value="AH/BAR_dom_sf"/>
</dbReference>
<feature type="region of interest" description="Disordered" evidence="7">
    <location>
        <begin position="243"/>
        <end position="272"/>
    </location>
</feature>
<evidence type="ECO:0000259" key="10">
    <source>
        <dbReference type="PROSITE" id="PS51021"/>
    </source>
</evidence>
<feature type="region of interest" description="Disordered" evidence="7">
    <location>
        <begin position="285"/>
        <end position="306"/>
    </location>
</feature>
<dbReference type="Gene3D" id="2.30.30.40">
    <property type="entry name" value="SH3 Domains"/>
    <property type="match status" value="1"/>
</dbReference>
<keyword evidence="8" id="KW-0812">Transmembrane</keyword>
<keyword evidence="5 8" id="KW-0472">Membrane</keyword>
<dbReference type="OrthoDB" id="443981at2759"/>
<dbReference type="AlphaFoldDB" id="A0A8T0A311"/>
<dbReference type="GO" id="GO:0016191">
    <property type="term" value="P:synaptic vesicle uncoating"/>
    <property type="evidence" value="ECO:0007669"/>
    <property type="project" value="TreeGrafter"/>
</dbReference>
<dbReference type="GO" id="GO:0005737">
    <property type="term" value="C:cytoplasm"/>
    <property type="evidence" value="ECO:0007669"/>
    <property type="project" value="InterPro"/>
</dbReference>
<evidence type="ECO:0000256" key="1">
    <source>
        <dbReference type="ARBA" id="ARBA00004170"/>
    </source>
</evidence>
<dbReference type="SUPFAM" id="SSF103657">
    <property type="entry name" value="BAR/IMD domain-like"/>
    <property type="match status" value="1"/>
</dbReference>
<evidence type="ECO:0000259" key="9">
    <source>
        <dbReference type="PROSITE" id="PS50002"/>
    </source>
</evidence>
<feature type="domain" description="SH3" evidence="9">
    <location>
        <begin position="308"/>
        <end position="367"/>
    </location>
</feature>
<evidence type="ECO:0000313" key="12">
    <source>
        <dbReference type="Proteomes" id="UP000605970"/>
    </source>
</evidence>
<dbReference type="InterPro" id="IPR001452">
    <property type="entry name" value="SH3_domain"/>
</dbReference>
<dbReference type="Proteomes" id="UP000605970">
    <property type="component" value="Unassembled WGS sequence"/>
</dbReference>
<proteinExistence type="inferred from homology"/>
<dbReference type="SMART" id="SM00326">
    <property type="entry name" value="SH3"/>
    <property type="match status" value="1"/>
</dbReference>
<feature type="domain" description="BAR" evidence="10">
    <location>
        <begin position="18"/>
        <end position="247"/>
    </location>
</feature>
<dbReference type="Pfam" id="PF03114">
    <property type="entry name" value="BAR"/>
    <property type="match status" value="1"/>
</dbReference>
<feature type="transmembrane region" description="Helical" evidence="8">
    <location>
        <begin position="356"/>
        <end position="375"/>
    </location>
</feature>
<comment type="similarity">
    <text evidence="2">Belongs to the endophilin family.</text>
</comment>
<evidence type="ECO:0000256" key="7">
    <source>
        <dbReference type="SAM" id="MobiDB-lite"/>
    </source>
</evidence>
<dbReference type="SUPFAM" id="SSF50044">
    <property type="entry name" value="SH3-domain"/>
    <property type="match status" value="1"/>
</dbReference>
<evidence type="ECO:0000256" key="2">
    <source>
        <dbReference type="ARBA" id="ARBA00006697"/>
    </source>
</evidence>
<dbReference type="PRINTS" id="PR00452">
    <property type="entry name" value="SH3DOMAIN"/>
</dbReference>
<dbReference type="Pfam" id="PF14604">
    <property type="entry name" value="SH3_9"/>
    <property type="match status" value="1"/>
</dbReference>
<dbReference type="PROSITE" id="PS50002">
    <property type="entry name" value="SH3"/>
    <property type="match status" value="1"/>
</dbReference>
<evidence type="ECO:0000256" key="3">
    <source>
        <dbReference type="ARBA" id="ARBA00022443"/>
    </source>
</evidence>
<dbReference type="PANTHER" id="PTHR14167">
    <property type="entry name" value="SH3 DOMAIN-CONTAINING"/>
    <property type="match status" value="1"/>
</dbReference>
<dbReference type="GO" id="GO:0098793">
    <property type="term" value="C:presynapse"/>
    <property type="evidence" value="ECO:0007669"/>
    <property type="project" value="TreeGrafter"/>
</dbReference>
<dbReference type="PROSITE" id="PS51021">
    <property type="entry name" value="BAR"/>
    <property type="match status" value="1"/>
</dbReference>
<keyword evidence="8" id="KW-1133">Transmembrane helix</keyword>
<dbReference type="SMART" id="SM00721">
    <property type="entry name" value="BAR"/>
    <property type="match status" value="1"/>
</dbReference>
<accession>A0A8T0A311</accession>
<comment type="caution">
    <text evidence="11">The sequence shown here is derived from an EMBL/GenBank/DDBJ whole genome shotgun (WGS) entry which is preliminary data.</text>
</comment>
<keyword evidence="12" id="KW-1185">Reference proteome</keyword>
<name>A0A8T0A311_9BILA</name>
<dbReference type="PRINTS" id="PR00499">
    <property type="entry name" value="P67PHOX"/>
</dbReference>
<dbReference type="InterPro" id="IPR050384">
    <property type="entry name" value="Endophilin_SH3RF"/>
</dbReference>
<sequence>MSFSALKKQINKANQYFVETVGAAEATKLDDEFNEMERKVDLTNELITQLVAGTNEYLQPNPAIRARIATLGAVSKLRGSAKSQAYPQTEGILADTMTKYGRGLGSQSDFGKALCDAADSFRQMADVKYQLEDTVKHNFLDPITDFQNNELKDFNGHRNKLKGRRLDYDAKKRKQTKEDELIQAEEKLEESKRLTEKAMFNILNNDVEQISQLTALIEAQLNFHQQTAHILENLKLKLNSRINETNDRQPKEHVPRPVLDRNRGSRTDLNSHLSERTSLASLSISNPMPVLNNSSSSPSENIQANNASKGGKCKALYDFQALNPGELDFKEGQIIQLDSQIDEHWFEGTLDGRSGFFPITYVEVCLYSFFIYLFLSKFLTDFRKKIKLRISFGVPIKIA</sequence>
<comment type="subcellular location">
    <subcellularLocation>
        <location evidence="1">Membrane</location>
        <topology evidence="1">Peripheral membrane protein</topology>
    </subcellularLocation>
</comment>
<dbReference type="InterPro" id="IPR004148">
    <property type="entry name" value="BAR_dom"/>
</dbReference>
<evidence type="ECO:0000256" key="8">
    <source>
        <dbReference type="SAM" id="Phobius"/>
    </source>
</evidence>
<dbReference type="CDD" id="cd07592">
    <property type="entry name" value="BAR_Endophilin_A"/>
    <property type="match status" value="1"/>
</dbReference>
<dbReference type="GO" id="GO:0098978">
    <property type="term" value="C:glutamatergic synapse"/>
    <property type="evidence" value="ECO:0007669"/>
    <property type="project" value="TreeGrafter"/>
</dbReference>
<evidence type="ECO:0000256" key="4">
    <source>
        <dbReference type="ARBA" id="ARBA00023054"/>
    </source>
</evidence>